<keyword evidence="6" id="KW-0732">Signal</keyword>
<evidence type="ECO:0000256" key="3">
    <source>
        <dbReference type="ARBA" id="ARBA00023125"/>
    </source>
</evidence>
<proteinExistence type="predicted"/>
<sequence>MSIITILMLLDMIFAQELLNNHKETLQNTVVEKSPEERYLTPSTSTYSEDSQSSEASWSDAETLLLISLYHENKDAFTNAKKRKHVWEIIAEQMSAHNYFRKPEKLERKWTNLLRVYRSIKDNKGPKKSGRGAQHYKYYNHIDEIIGDKPSNTSEPQAVINVGINRTTVPACRY</sequence>
<dbReference type="Gene3D" id="1.10.10.60">
    <property type="entry name" value="Homeodomain-like"/>
    <property type="match status" value="1"/>
</dbReference>
<dbReference type="Proteomes" id="UP000327044">
    <property type="component" value="Unassembled WGS sequence"/>
</dbReference>
<accession>A0A5N4B495</accession>
<reference evidence="8 9" key="1">
    <citation type="journal article" date="2018" name="Elife">
        <title>Firefly genomes illuminate parallel origins of bioluminescence in beetles.</title>
        <authorList>
            <person name="Fallon T.R."/>
            <person name="Lower S.E."/>
            <person name="Chang C.H."/>
            <person name="Bessho-Uehara M."/>
            <person name="Martin G.J."/>
            <person name="Bewick A.J."/>
            <person name="Behringer M."/>
            <person name="Debat H.J."/>
            <person name="Wong I."/>
            <person name="Day J.C."/>
            <person name="Suvorov A."/>
            <person name="Silva C.J."/>
            <person name="Stanger-Hall K.F."/>
            <person name="Hall D.W."/>
            <person name="Schmitz R.J."/>
            <person name="Nelson D.R."/>
            <person name="Lewis S.M."/>
            <person name="Shigenobu S."/>
            <person name="Bybee S.M."/>
            <person name="Larracuente A.M."/>
            <person name="Oba Y."/>
            <person name="Weng J.K."/>
        </authorList>
    </citation>
    <scope>NUCLEOTIDE SEQUENCE [LARGE SCALE GENOMIC DNA]</scope>
    <source>
        <strain evidence="8">1611_PpyrPB1</strain>
        <tissue evidence="8">Whole body</tissue>
    </source>
</reference>
<dbReference type="EMBL" id="VVIM01000001">
    <property type="protein sequence ID" value="KAB0804441.1"/>
    <property type="molecule type" value="Genomic_DNA"/>
</dbReference>
<dbReference type="GO" id="GO:0010468">
    <property type="term" value="P:regulation of gene expression"/>
    <property type="evidence" value="ECO:0007669"/>
    <property type="project" value="UniProtKB-ARBA"/>
</dbReference>
<evidence type="ECO:0000256" key="1">
    <source>
        <dbReference type="ARBA" id="ARBA00004123"/>
    </source>
</evidence>
<keyword evidence="5" id="KW-0539">Nucleus</keyword>
<feature type="chain" id="PRO_5024414613" description="Myb-like domain-containing protein" evidence="6">
    <location>
        <begin position="16"/>
        <end position="174"/>
    </location>
</feature>
<dbReference type="GO" id="GO:0005634">
    <property type="term" value="C:nucleus"/>
    <property type="evidence" value="ECO:0007669"/>
    <property type="project" value="UniProtKB-SubCell"/>
</dbReference>
<keyword evidence="3" id="KW-0238">DNA-binding</keyword>
<dbReference type="PANTHER" id="PTHR21654">
    <property type="entry name" value="FI21293P1"/>
    <property type="match status" value="1"/>
</dbReference>
<dbReference type="AlphaFoldDB" id="A0A5N4B495"/>
<feature type="signal peptide" evidence="6">
    <location>
        <begin position="1"/>
        <end position="15"/>
    </location>
</feature>
<protein>
    <recommendedName>
        <fullName evidence="7">Myb-like domain-containing protein</fullName>
    </recommendedName>
</protein>
<comment type="caution">
    <text evidence="8">The sequence shown here is derived from an EMBL/GenBank/DDBJ whole genome shotgun (WGS) entry which is preliminary data.</text>
</comment>
<dbReference type="InterPro" id="IPR001005">
    <property type="entry name" value="SANT/Myb"/>
</dbReference>
<dbReference type="InterPro" id="IPR044822">
    <property type="entry name" value="Myb_DNA-bind_4"/>
</dbReference>
<name>A0A5N4B495_PHOPY</name>
<gene>
    <name evidence="8" type="ORF">PPYR_01411</name>
</gene>
<evidence type="ECO:0000313" key="9">
    <source>
        <dbReference type="Proteomes" id="UP000327044"/>
    </source>
</evidence>
<dbReference type="Pfam" id="PF13837">
    <property type="entry name" value="Myb_DNA-bind_4"/>
    <property type="match status" value="1"/>
</dbReference>
<dbReference type="GO" id="GO:0003677">
    <property type="term" value="F:DNA binding"/>
    <property type="evidence" value="ECO:0007669"/>
    <property type="project" value="UniProtKB-KW"/>
</dbReference>
<organism evidence="8 9">
    <name type="scientific">Photinus pyralis</name>
    <name type="common">Common eastern firefly</name>
    <name type="synonym">Lampyris pyralis</name>
    <dbReference type="NCBI Taxonomy" id="7054"/>
    <lineage>
        <taxon>Eukaryota</taxon>
        <taxon>Metazoa</taxon>
        <taxon>Ecdysozoa</taxon>
        <taxon>Arthropoda</taxon>
        <taxon>Hexapoda</taxon>
        <taxon>Insecta</taxon>
        <taxon>Pterygota</taxon>
        <taxon>Neoptera</taxon>
        <taxon>Endopterygota</taxon>
        <taxon>Coleoptera</taxon>
        <taxon>Polyphaga</taxon>
        <taxon>Elateriformia</taxon>
        <taxon>Elateroidea</taxon>
        <taxon>Lampyridae</taxon>
        <taxon>Lampyrinae</taxon>
        <taxon>Photinus</taxon>
    </lineage>
</organism>
<dbReference type="InParanoid" id="A0A5N4B495"/>
<keyword evidence="9" id="KW-1185">Reference proteome</keyword>
<evidence type="ECO:0000259" key="7">
    <source>
        <dbReference type="PROSITE" id="PS50090"/>
    </source>
</evidence>
<comment type="subcellular location">
    <subcellularLocation>
        <location evidence="1">Nucleus</location>
    </subcellularLocation>
</comment>
<evidence type="ECO:0000256" key="6">
    <source>
        <dbReference type="SAM" id="SignalP"/>
    </source>
</evidence>
<evidence type="ECO:0000313" key="8">
    <source>
        <dbReference type="EMBL" id="KAB0804441.1"/>
    </source>
</evidence>
<evidence type="ECO:0000256" key="5">
    <source>
        <dbReference type="ARBA" id="ARBA00023242"/>
    </source>
</evidence>
<evidence type="ECO:0000256" key="2">
    <source>
        <dbReference type="ARBA" id="ARBA00023015"/>
    </source>
</evidence>
<dbReference type="PANTHER" id="PTHR21654:SF84">
    <property type="entry name" value="SI:DKEY-66I24.7"/>
    <property type="match status" value="1"/>
</dbReference>
<dbReference type="PROSITE" id="PS50090">
    <property type="entry name" value="MYB_LIKE"/>
    <property type="match status" value="1"/>
</dbReference>
<evidence type="ECO:0000256" key="4">
    <source>
        <dbReference type="ARBA" id="ARBA00023163"/>
    </source>
</evidence>
<feature type="domain" description="Myb-like" evidence="7">
    <location>
        <begin position="50"/>
        <end position="114"/>
    </location>
</feature>
<keyword evidence="4" id="KW-0804">Transcription</keyword>
<keyword evidence="2" id="KW-0805">Transcription regulation</keyword>